<accession>A0A660HNB4</accession>
<feature type="transmembrane region" description="Helical" evidence="1">
    <location>
        <begin position="6"/>
        <end position="26"/>
    </location>
</feature>
<organism evidence="2 3">
    <name type="scientific">Ziziphus jujuba witches'-broom phytoplasma</name>
    <dbReference type="NCBI Taxonomy" id="135727"/>
    <lineage>
        <taxon>Bacteria</taxon>
        <taxon>Bacillati</taxon>
        <taxon>Mycoplasmatota</taxon>
        <taxon>Mollicutes</taxon>
        <taxon>Acholeplasmatales</taxon>
        <taxon>Acholeplasmataceae</taxon>
        <taxon>Candidatus Phytoplasma</taxon>
        <taxon>16SrV (Elm yellows group)</taxon>
    </lineage>
</organism>
<dbReference type="Proteomes" id="UP000272462">
    <property type="component" value="Chromosome"/>
</dbReference>
<dbReference type="EMBL" id="CP025121">
    <property type="protein sequence ID" value="AYJ01505.1"/>
    <property type="molecule type" value="Genomic_DNA"/>
</dbReference>
<evidence type="ECO:0000313" key="3">
    <source>
        <dbReference type="Proteomes" id="UP000272462"/>
    </source>
</evidence>
<protein>
    <submittedName>
        <fullName evidence="2">Uncharacterized protein</fullName>
    </submittedName>
</protein>
<gene>
    <name evidence="2" type="ORF">CWO85_03315</name>
</gene>
<sequence length="278" mass="33074">MLSTTQIIILVALTLFSFTLGPYFIILREKKLNQNRIQKKSPKGNIIYYLFISVFSISFLAFTMYVNNISEVKYESKPVPEPQIETKAEYYYKKGDRYGTKYTLTEKDKPFLNSQGKWMLNNVGEIEEPVIEKTYKFFGFNGFDQCQYKDKVPQDLAPFIREPFNNWFYTNKMPPYKGLGGSEVDYFMPSQFFIDVLSTEDSKFNNSFVNIEHTIEMEYKGPKYLLEEDKDFYVNEVKCPLQQNKRWEEGRNATYYLHFNPKKQYITLYTEKMNTKEK</sequence>
<evidence type="ECO:0000256" key="1">
    <source>
        <dbReference type="SAM" id="Phobius"/>
    </source>
</evidence>
<keyword evidence="3" id="KW-1185">Reference proteome</keyword>
<reference evidence="2 3" key="1">
    <citation type="journal article" date="2018" name="BMC Genomics">
        <title>Comparative genome analysis of jujube witches'-broom Phytoplasma, an obligate pathogen that causes jujube witches'-broom disease.</title>
        <authorList>
            <person name="Wang J."/>
            <person name="Song L."/>
            <person name="Jiao Q."/>
            <person name="Yang S."/>
            <person name="Gao R."/>
            <person name="Lu X."/>
            <person name="Zhou G."/>
        </authorList>
    </citation>
    <scope>NUCLEOTIDE SEQUENCE [LARGE SCALE GENOMIC DNA]</scope>
    <source>
        <strain evidence="2">Jwb-nky</strain>
    </source>
</reference>
<keyword evidence="1" id="KW-0472">Membrane</keyword>
<dbReference type="KEGG" id="pzi:CWO85_03315"/>
<dbReference type="OrthoDB" id="385627at2"/>
<evidence type="ECO:0000313" key="2">
    <source>
        <dbReference type="EMBL" id="AYJ01505.1"/>
    </source>
</evidence>
<name>A0A660HNB4_ZIZJU</name>
<proteinExistence type="predicted"/>
<dbReference type="RefSeq" id="WP_121464202.1">
    <property type="nucleotide sequence ID" value="NZ_CP025121.1"/>
</dbReference>
<dbReference type="AlphaFoldDB" id="A0A660HNB4"/>
<keyword evidence="1" id="KW-1133">Transmembrane helix</keyword>
<keyword evidence="1" id="KW-0812">Transmembrane</keyword>
<feature type="transmembrane region" description="Helical" evidence="1">
    <location>
        <begin position="46"/>
        <end position="66"/>
    </location>
</feature>